<gene>
    <name evidence="6" type="ORF">H9647_06940</name>
</gene>
<dbReference type="PANTHER" id="PTHR22683:SF41">
    <property type="entry name" value="DNA TRANSLOCASE FTSK"/>
    <property type="match status" value="1"/>
</dbReference>
<evidence type="ECO:0000313" key="7">
    <source>
        <dbReference type="Proteomes" id="UP000608071"/>
    </source>
</evidence>
<name>A0ABR8SWA9_9BACL</name>
<feature type="binding site" evidence="4">
    <location>
        <begin position="171"/>
        <end position="178"/>
    </location>
    <ligand>
        <name>ATP</name>
        <dbReference type="ChEBI" id="CHEBI:30616"/>
    </ligand>
</feature>
<proteinExistence type="predicted"/>
<sequence length="419" mass="47387">MMIEGLSIWKAAGVVGSLGGAYAAYTTLPVNIAMRKLNSVIRMGNLYMSIQGYKGRVIKKYPSFSRKDIRIYLNRTEISFVLPIGLMPDEIYKKKDLFYQAFGSELEFDLSKDKRRFFIKAYNEEVKMFDYDQEKIAEGAKDIPLPIVVGNTQSGLVVYNMVENPHLLITGETGSGKSIQLRSILTTLLTQCKDRVELYCADLKRTEFHIFKGIAKEVVIKPNDLETLLLKVVKKMNRTSDLLNKHGLAHIDDLPKAIRPKYTLVAIDEFVLLKKEKDIMSMLEEISSVGRALGVFLILSLQRADSTVMDGILKNNLTVRMAFRASSAVNSRIAIDSGEASEILNKEKGRFVFSMDGLKFAQAPLLALTDAKAMLEPHRWQETTAENVIDLRNNEYDVEEESEPIDEEENIFGVLEYEN</sequence>
<evidence type="ECO:0000256" key="4">
    <source>
        <dbReference type="PROSITE-ProRule" id="PRU00289"/>
    </source>
</evidence>
<reference evidence="6 7" key="1">
    <citation type="submission" date="2020-08" db="EMBL/GenBank/DDBJ databases">
        <title>A Genomic Blueprint of the Chicken Gut Microbiome.</title>
        <authorList>
            <person name="Gilroy R."/>
            <person name="Ravi A."/>
            <person name="Getino M."/>
            <person name="Pursley I."/>
            <person name="Horton D.L."/>
            <person name="Alikhan N.-F."/>
            <person name="Baker D."/>
            <person name="Gharbi K."/>
            <person name="Hall N."/>
            <person name="Watson M."/>
            <person name="Adriaenssens E.M."/>
            <person name="Foster-Nyarko E."/>
            <person name="Jarju S."/>
            <person name="Secka A."/>
            <person name="Antonio M."/>
            <person name="Oren A."/>
            <person name="Chaudhuri R."/>
            <person name="La Ragione R.M."/>
            <person name="Hildebrand F."/>
            <person name="Pallen M.J."/>
        </authorList>
    </citation>
    <scope>NUCLEOTIDE SEQUENCE [LARGE SCALE GENOMIC DNA]</scope>
    <source>
        <strain evidence="6 7">Sa2BVA9</strain>
    </source>
</reference>
<dbReference type="EMBL" id="JACSQL010000002">
    <property type="protein sequence ID" value="MBD7967792.1"/>
    <property type="molecule type" value="Genomic_DNA"/>
</dbReference>
<evidence type="ECO:0000256" key="3">
    <source>
        <dbReference type="ARBA" id="ARBA00022840"/>
    </source>
</evidence>
<evidence type="ECO:0000259" key="5">
    <source>
        <dbReference type="PROSITE" id="PS50901"/>
    </source>
</evidence>
<dbReference type="SUPFAM" id="SSF52540">
    <property type="entry name" value="P-loop containing nucleoside triphosphate hydrolases"/>
    <property type="match status" value="1"/>
</dbReference>
<protein>
    <submittedName>
        <fullName evidence="6">AAA family ATPase</fullName>
    </submittedName>
</protein>
<dbReference type="PROSITE" id="PS50901">
    <property type="entry name" value="FTSK"/>
    <property type="match status" value="1"/>
</dbReference>
<dbReference type="PANTHER" id="PTHR22683">
    <property type="entry name" value="SPORULATION PROTEIN RELATED"/>
    <property type="match status" value="1"/>
</dbReference>
<keyword evidence="3 4" id="KW-0067">ATP-binding</keyword>
<feature type="domain" description="FtsK" evidence="5">
    <location>
        <begin position="153"/>
        <end position="332"/>
    </location>
</feature>
<comment type="subcellular location">
    <subcellularLocation>
        <location evidence="1">Membrane</location>
        <topology evidence="1">Multi-pass membrane protein</topology>
    </subcellularLocation>
</comment>
<dbReference type="Gene3D" id="3.40.50.300">
    <property type="entry name" value="P-loop containing nucleotide triphosphate hydrolases"/>
    <property type="match status" value="1"/>
</dbReference>
<dbReference type="InterPro" id="IPR050206">
    <property type="entry name" value="FtsK/SpoIIIE/SftA"/>
</dbReference>
<evidence type="ECO:0000256" key="2">
    <source>
        <dbReference type="ARBA" id="ARBA00022741"/>
    </source>
</evidence>
<dbReference type="InterPro" id="IPR002543">
    <property type="entry name" value="FtsK_dom"/>
</dbReference>
<keyword evidence="7" id="KW-1185">Reference proteome</keyword>
<dbReference type="Proteomes" id="UP000608071">
    <property type="component" value="Unassembled WGS sequence"/>
</dbReference>
<comment type="caution">
    <text evidence="6">The sequence shown here is derived from an EMBL/GenBank/DDBJ whole genome shotgun (WGS) entry which is preliminary data.</text>
</comment>
<dbReference type="Pfam" id="PF01580">
    <property type="entry name" value="FtsK_SpoIIIE"/>
    <property type="match status" value="1"/>
</dbReference>
<accession>A0ABR8SWA9</accession>
<evidence type="ECO:0000313" key="6">
    <source>
        <dbReference type="EMBL" id="MBD7967792.1"/>
    </source>
</evidence>
<organism evidence="6 7">
    <name type="scientific">Paenibacillus gallinarum</name>
    <dbReference type="NCBI Taxonomy" id="2762232"/>
    <lineage>
        <taxon>Bacteria</taxon>
        <taxon>Bacillati</taxon>
        <taxon>Bacillota</taxon>
        <taxon>Bacilli</taxon>
        <taxon>Bacillales</taxon>
        <taxon>Paenibacillaceae</taxon>
        <taxon>Paenibacillus</taxon>
    </lineage>
</organism>
<dbReference type="InterPro" id="IPR027417">
    <property type="entry name" value="P-loop_NTPase"/>
</dbReference>
<dbReference type="RefSeq" id="WP_191799030.1">
    <property type="nucleotide sequence ID" value="NZ_JACSQL010000002.1"/>
</dbReference>
<evidence type="ECO:0000256" key="1">
    <source>
        <dbReference type="ARBA" id="ARBA00004141"/>
    </source>
</evidence>
<keyword evidence="2 4" id="KW-0547">Nucleotide-binding</keyword>